<evidence type="ECO:0000313" key="3">
    <source>
        <dbReference type="Proteomes" id="UP000583387"/>
    </source>
</evidence>
<evidence type="ECO:0000256" key="1">
    <source>
        <dbReference type="SAM" id="SignalP"/>
    </source>
</evidence>
<feature type="signal peptide" evidence="1">
    <location>
        <begin position="1"/>
        <end position="23"/>
    </location>
</feature>
<reference evidence="2 3" key="1">
    <citation type="submission" date="2020-08" db="EMBL/GenBank/DDBJ databases">
        <authorList>
            <person name="Criscuolo A."/>
        </authorList>
    </citation>
    <scope>NUCLEOTIDE SEQUENCE [LARGE SCALE GENOMIC DNA]</scope>
    <source>
        <strain evidence="2">CIP111764</strain>
    </source>
</reference>
<feature type="chain" id="PRO_5030812032" description="VCBS repeat-containing protein" evidence="1">
    <location>
        <begin position="24"/>
        <end position="99"/>
    </location>
</feature>
<keyword evidence="1" id="KW-0732">Signal</keyword>
<name>A0A7U7ESY2_9GAMM</name>
<keyword evidence="3" id="KW-1185">Reference proteome</keyword>
<accession>A0A7U7ESY2</accession>
<dbReference type="AlphaFoldDB" id="A0A7U7ESY2"/>
<organism evidence="2 3">
    <name type="scientific">Zestomonas carbonaria</name>
    <dbReference type="NCBI Taxonomy" id="2762745"/>
    <lineage>
        <taxon>Bacteria</taxon>
        <taxon>Pseudomonadati</taxon>
        <taxon>Pseudomonadota</taxon>
        <taxon>Gammaproteobacteria</taxon>
        <taxon>Pseudomonadales</taxon>
        <taxon>Pseudomonadaceae</taxon>
        <taxon>Zestomonas</taxon>
    </lineage>
</organism>
<evidence type="ECO:0008006" key="4">
    <source>
        <dbReference type="Google" id="ProtNLM"/>
    </source>
</evidence>
<dbReference type="EMBL" id="CAJFCI010000100">
    <property type="protein sequence ID" value="CAD5110597.1"/>
    <property type="molecule type" value="Genomic_DNA"/>
</dbReference>
<proteinExistence type="predicted"/>
<dbReference type="RefSeq" id="WP_187673911.1">
    <property type="nucleotide sequence ID" value="NZ_CAJFCI010000100.1"/>
</dbReference>
<evidence type="ECO:0000313" key="2">
    <source>
        <dbReference type="EMBL" id="CAD5110597.1"/>
    </source>
</evidence>
<sequence length="99" mass="11040">MKQKYLLALKIILFLFLPLYSQADETIAFIKGDLDGDNKNDEVKIFSIQNSEYYGLSANLSSGKKFENREFIPSSNIASKGGIQVFNGIAINNGIINIF</sequence>
<gene>
    <name evidence="2" type="ORF">PSEWESI4_04920</name>
</gene>
<protein>
    <recommendedName>
        <fullName evidence="4">VCBS repeat-containing protein</fullName>
    </recommendedName>
</protein>
<comment type="caution">
    <text evidence="2">The sequence shown here is derived from an EMBL/GenBank/DDBJ whole genome shotgun (WGS) entry which is preliminary data.</text>
</comment>
<dbReference type="Proteomes" id="UP000583387">
    <property type="component" value="Unassembled WGS sequence"/>
</dbReference>